<dbReference type="Gene3D" id="3.20.20.100">
    <property type="entry name" value="NADP-dependent oxidoreductase domain"/>
    <property type="match status" value="1"/>
</dbReference>
<evidence type="ECO:0000259" key="1">
    <source>
        <dbReference type="Pfam" id="PF00248"/>
    </source>
</evidence>
<evidence type="ECO:0000313" key="2">
    <source>
        <dbReference type="EMBL" id="PZD73512.1"/>
    </source>
</evidence>
<dbReference type="Proteomes" id="UP000248857">
    <property type="component" value="Unassembled WGS sequence"/>
</dbReference>
<feature type="domain" description="NADP-dependent oxidoreductase" evidence="1">
    <location>
        <begin position="15"/>
        <end position="304"/>
    </location>
</feature>
<dbReference type="CDD" id="cd19086">
    <property type="entry name" value="AKR_AKR11C1"/>
    <property type="match status" value="1"/>
</dbReference>
<sequence length="322" mass="35596">MLYRQLGTTDLMLSAIGMGTWNIGNQWGQIDESTALATVRSAYDSGVNIFDTAESYGIPAGLSEERLGKALIGIRDQVHMVTKIGRWGRRTGQTVPMTTVDMIRLCTHASLHRLKTDYIDVMLCHEGKIEDPSIYLEGFEQLKDAGTIRAYGISTDRLDVLQRFNTHNTCSVVEVDYSLLSRNPEQEFLPYCQAHGIGVLVRGPLHKGLLSGKYSSETQFTDTVRSEWYESDRSREKLNRKLAKVEQLKTALQPGSEMVSKALRFVISHPMQPVAIPGAKSPEQAQANAAVGDALLTPKECEDLIQLTKLPKTAGKTAVAAR</sequence>
<evidence type="ECO:0000313" key="3">
    <source>
        <dbReference type="Proteomes" id="UP000248857"/>
    </source>
</evidence>
<protein>
    <submittedName>
        <fullName evidence="2">General stress protein 69</fullName>
        <ecNumber evidence="2">1.1.1.-</ecNumber>
    </submittedName>
</protein>
<dbReference type="RefSeq" id="WP_110986136.1">
    <property type="nucleotide sequence ID" value="NZ_CAWNWM010000005.1"/>
</dbReference>
<organism evidence="2 3">
    <name type="scientific">Acaryochloris thomasi RCC1774</name>
    <dbReference type="NCBI Taxonomy" id="1764569"/>
    <lineage>
        <taxon>Bacteria</taxon>
        <taxon>Bacillati</taxon>
        <taxon>Cyanobacteriota</taxon>
        <taxon>Cyanophyceae</taxon>
        <taxon>Acaryochloridales</taxon>
        <taxon>Acaryochloridaceae</taxon>
        <taxon>Acaryochloris</taxon>
        <taxon>Acaryochloris thomasi</taxon>
    </lineage>
</organism>
<reference evidence="2 3" key="1">
    <citation type="journal article" date="2018" name="Sci. Rep.">
        <title>A novel species of the marine cyanobacterium Acaryochloris with a unique pigment content and lifestyle.</title>
        <authorList>
            <person name="Partensky F."/>
            <person name="Six C."/>
            <person name="Ratin M."/>
            <person name="Garczarek L."/>
            <person name="Vaulot D."/>
            <person name="Probert I."/>
            <person name="Calteau A."/>
            <person name="Gourvil P."/>
            <person name="Marie D."/>
            <person name="Grebert T."/>
            <person name="Bouchier C."/>
            <person name="Le Panse S."/>
            <person name="Gachenot M."/>
            <person name="Rodriguez F."/>
            <person name="Garrido J.L."/>
        </authorList>
    </citation>
    <scope>NUCLEOTIDE SEQUENCE [LARGE SCALE GENOMIC DNA]</scope>
    <source>
        <strain evidence="2 3">RCC1774</strain>
    </source>
</reference>
<accession>A0A2W1JS53</accession>
<keyword evidence="3" id="KW-1185">Reference proteome</keyword>
<dbReference type="PANTHER" id="PTHR43312:SF1">
    <property type="entry name" value="NADP-DEPENDENT OXIDOREDUCTASE DOMAIN-CONTAINING PROTEIN"/>
    <property type="match status" value="1"/>
</dbReference>
<gene>
    <name evidence="2" type="primary">yhdN_3</name>
    <name evidence="2" type="ORF">C1752_01988</name>
</gene>
<comment type="caution">
    <text evidence="2">The sequence shown here is derived from an EMBL/GenBank/DDBJ whole genome shotgun (WGS) entry which is preliminary data.</text>
</comment>
<keyword evidence="2" id="KW-0560">Oxidoreductase</keyword>
<dbReference type="InterPro" id="IPR023210">
    <property type="entry name" value="NADP_OxRdtase_dom"/>
</dbReference>
<dbReference type="EC" id="1.1.1.-" evidence="2"/>
<dbReference type="SUPFAM" id="SSF51430">
    <property type="entry name" value="NAD(P)-linked oxidoreductase"/>
    <property type="match status" value="1"/>
</dbReference>
<dbReference type="Pfam" id="PF00248">
    <property type="entry name" value="Aldo_ket_red"/>
    <property type="match status" value="1"/>
</dbReference>
<dbReference type="InterPro" id="IPR036812">
    <property type="entry name" value="NAD(P)_OxRdtase_dom_sf"/>
</dbReference>
<dbReference type="OrthoDB" id="9773828at2"/>
<dbReference type="InterPro" id="IPR053135">
    <property type="entry name" value="AKR2_Oxidoreductase"/>
</dbReference>
<dbReference type="EMBL" id="PQWO01000005">
    <property type="protein sequence ID" value="PZD73512.1"/>
    <property type="molecule type" value="Genomic_DNA"/>
</dbReference>
<name>A0A2W1JS53_9CYAN</name>
<dbReference type="AlphaFoldDB" id="A0A2W1JS53"/>
<dbReference type="GO" id="GO:0016491">
    <property type="term" value="F:oxidoreductase activity"/>
    <property type="evidence" value="ECO:0007669"/>
    <property type="project" value="UniProtKB-KW"/>
</dbReference>
<proteinExistence type="predicted"/>
<dbReference type="PANTHER" id="PTHR43312">
    <property type="entry name" value="D-THREO-ALDOSE 1-DEHYDROGENASE"/>
    <property type="match status" value="1"/>
</dbReference>